<protein>
    <submittedName>
        <fullName evidence="3">Uncharacterized protein</fullName>
    </submittedName>
</protein>
<dbReference type="AlphaFoldDB" id="A0A814RSD8"/>
<gene>
    <name evidence="3" type="ORF">JXQ802_LOCUS21057</name>
</gene>
<name>A0A814RSD8_9BILA</name>
<reference evidence="3" key="1">
    <citation type="submission" date="2021-02" db="EMBL/GenBank/DDBJ databases">
        <authorList>
            <person name="Nowell W R."/>
        </authorList>
    </citation>
    <scope>NUCLEOTIDE SEQUENCE</scope>
</reference>
<evidence type="ECO:0000313" key="4">
    <source>
        <dbReference type="Proteomes" id="UP000663870"/>
    </source>
</evidence>
<accession>A0A814RSD8</accession>
<evidence type="ECO:0000313" key="3">
    <source>
        <dbReference type="EMBL" id="CAF1137931.1"/>
    </source>
</evidence>
<feature type="region of interest" description="Disordered" evidence="2">
    <location>
        <begin position="148"/>
        <end position="228"/>
    </location>
</feature>
<evidence type="ECO:0000256" key="1">
    <source>
        <dbReference type="SAM" id="Coils"/>
    </source>
</evidence>
<sequence length="595" mass="69975">MDVELTNESEELIQTLGNRIEEIERTLYDDEDFCNKDIDATYQAGLNYLKNFQEKFHEKLNELKIKLEQIREENLQISKQNKKQFDDELEIINQLFSSGKHQEAVEKFQDYEKRFEQRKTLINNIPKLFIKNIDIQQYFSFDKPLSISQTSSNDKNRNSLDHIKPLMKPEHYTQKSIESDYTKSEDDDNNEKDINKSSSVIQPKRFDTQRSLSNYNSINKESKSPISPATARLMRFSTRLPPSPSPSSKSLPVTEHDTVTPSLLHSNSLNSGRNIPNYTQVRPIPSSPNINSSLNQRQISTVKSSKGELTLTYVAHYEHERNTSILMTCNTDYIILCRNRSNQLFSWYLSAIDRSNPQEQRLDWHDHLINSIGFINKNHLYIFSEHYFIIYSLESNSQTHSLILSNDNNNHNSELNDQKYCIGTIYDKYIYYIYLNIKHEWILSIFEFETKNHLYDYNLTENFPKVKRFIHICVNNKNICFLVEMDGSQYAVAFCSYNNHLIKSLKEQISLFYAGNPLTICSIYISYIQKYIFFINDPSAKIIHIITNEKYLQSYSIIAHAFYYINESQELILTSNDGIYSIDIHEQMKFFSKFH</sequence>
<organism evidence="3 4">
    <name type="scientific">Rotaria sordida</name>
    <dbReference type="NCBI Taxonomy" id="392033"/>
    <lineage>
        <taxon>Eukaryota</taxon>
        <taxon>Metazoa</taxon>
        <taxon>Spiralia</taxon>
        <taxon>Gnathifera</taxon>
        <taxon>Rotifera</taxon>
        <taxon>Eurotatoria</taxon>
        <taxon>Bdelloidea</taxon>
        <taxon>Philodinida</taxon>
        <taxon>Philodinidae</taxon>
        <taxon>Rotaria</taxon>
    </lineage>
</organism>
<feature type="compositionally biased region" description="Basic and acidic residues" evidence="2">
    <location>
        <begin position="154"/>
        <end position="184"/>
    </location>
</feature>
<dbReference type="Proteomes" id="UP000663870">
    <property type="component" value="Unassembled WGS sequence"/>
</dbReference>
<dbReference type="EMBL" id="CAJNOL010000612">
    <property type="protein sequence ID" value="CAF1137931.1"/>
    <property type="molecule type" value="Genomic_DNA"/>
</dbReference>
<feature type="coiled-coil region" evidence="1">
    <location>
        <begin position="53"/>
        <end position="80"/>
    </location>
</feature>
<evidence type="ECO:0000256" key="2">
    <source>
        <dbReference type="SAM" id="MobiDB-lite"/>
    </source>
</evidence>
<feature type="compositionally biased region" description="Polar residues" evidence="2">
    <location>
        <begin position="209"/>
        <end position="227"/>
    </location>
</feature>
<keyword evidence="4" id="KW-1185">Reference proteome</keyword>
<comment type="caution">
    <text evidence="3">The sequence shown here is derived from an EMBL/GenBank/DDBJ whole genome shotgun (WGS) entry which is preliminary data.</text>
</comment>
<proteinExistence type="predicted"/>
<keyword evidence="1" id="KW-0175">Coiled coil</keyword>